<gene>
    <name evidence="1" type="ORF">Sipo8835_39520</name>
</gene>
<dbReference type="Proteomes" id="UP000318720">
    <property type="component" value="Unassembled WGS sequence"/>
</dbReference>
<name>A0AAE8VX53_9ACTN</name>
<dbReference type="AlphaFoldDB" id="A0AAE8VX53"/>
<proteinExistence type="predicted"/>
<dbReference type="EMBL" id="SPAZ01000318">
    <property type="protein sequence ID" value="TQE19478.1"/>
    <property type="molecule type" value="Genomic_DNA"/>
</dbReference>
<feature type="non-terminal residue" evidence="1">
    <location>
        <position position="1"/>
    </location>
</feature>
<evidence type="ECO:0000313" key="2">
    <source>
        <dbReference type="Proteomes" id="UP000318720"/>
    </source>
</evidence>
<accession>A0AAE8VX53</accession>
<sequence length="233" mass="26190">LSGNFVAPHGVPDSVVDRIMGWEPGKSARMRRRYQHVTSPVLQQTAAKVGGLLWGTPRVVQSAREGVALGLSMTPAPAEPTVYVALLGERRIPFLHREHAETVVAKWGADHPRYPAEVEEWDRQKWEYKGPGGMQAIRERMPDRRIVHHAQAVFLPGGERLNIGRAEQWSVLTWEFETDLYTDLPVRWHTTRRPGQEIEAQVRGTDQDAVTAAFDEACAQAVDRARNPGKYGE</sequence>
<protein>
    <submittedName>
        <fullName evidence="1">Site-specific integrase</fullName>
    </submittedName>
</protein>
<comment type="caution">
    <text evidence="1">The sequence shown here is derived from an EMBL/GenBank/DDBJ whole genome shotgun (WGS) entry which is preliminary data.</text>
</comment>
<evidence type="ECO:0000313" key="1">
    <source>
        <dbReference type="EMBL" id="TQE19478.1"/>
    </source>
</evidence>
<reference evidence="1 2" key="1">
    <citation type="submission" date="2019-03" db="EMBL/GenBank/DDBJ databases">
        <title>Comparative genomic analyses of the sweetpotato soil rot pathogen, Streptomyces ipomoeae.</title>
        <authorList>
            <person name="Ruschel Soares N."/>
            <person name="Badger J.H."/>
            <person name="Huguet-Tapia J.C."/>
            <person name="Clark C.A."/>
            <person name="Pettis G.S."/>
        </authorList>
    </citation>
    <scope>NUCLEOTIDE SEQUENCE [LARGE SCALE GENOMIC DNA]</scope>
    <source>
        <strain evidence="1 2">88-35</strain>
    </source>
</reference>
<organism evidence="1 2">
    <name type="scientific">Streptomyces ipomoeae</name>
    <dbReference type="NCBI Taxonomy" id="103232"/>
    <lineage>
        <taxon>Bacteria</taxon>
        <taxon>Bacillati</taxon>
        <taxon>Actinomycetota</taxon>
        <taxon>Actinomycetes</taxon>
        <taxon>Kitasatosporales</taxon>
        <taxon>Streptomycetaceae</taxon>
        <taxon>Streptomyces</taxon>
    </lineage>
</organism>